<dbReference type="InterPro" id="IPR053781">
    <property type="entry name" value="F-box_AtFBL13-like"/>
</dbReference>
<reference evidence="2" key="1">
    <citation type="submission" date="2014-07" db="EMBL/GenBank/DDBJ databases">
        <title>Identification of a novel salt tolerance gene in wild soybean by whole-genome sequencing.</title>
        <authorList>
            <person name="Lam H.-M."/>
            <person name="Qi X."/>
            <person name="Li M.-W."/>
            <person name="Liu X."/>
            <person name="Xie M."/>
            <person name="Ni M."/>
            <person name="Xu X."/>
        </authorList>
    </citation>
    <scope>NUCLEOTIDE SEQUENCE [LARGE SCALE GENOMIC DNA]</scope>
    <source>
        <tissue evidence="2">Root</tissue>
    </source>
</reference>
<dbReference type="InterPro" id="IPR032675">
    <property type="entry name" value="LRR_dom_sf"/>
</dbReference>
<dbReference type="Pfam" id="PF08387">
    <property type="entry name" value="FBD"/>
    <property type="match status" value="1"/>
</dbReference>
<dbReference type="Gene3D" id="3.80.10.10">
    <property type="entry name" value="Ribonuclease Inhibitor"/>
    <property type="match status" value="1"/>
</dbReference>
<dbReference type="Proteomes" id="UP000053555">
    <property type="component" value="Unassembled WGS sequence"/>
</dbReference>
<name>A0A0B2PMA0_GLYSO</name>
<dbReference type="SUPFAM" id="SSF52058">
    <property type="entry name" value="L domain-like"/>
    <property type="match status" value="1"/>
</dbReference>
<organism evidence="2">
    <name type="scientific">Glycine soja</name>
    <name type="common">Wild soybean</name>
    <dbReference type="NCBI Taxonomy" id="3848"/>
    <lineage>
        <taxon>Eukaryota</taxon>
        <taxon>Viridiplantae</taxon>
        <taxon>Streptophyta</taxon>
        <taxon>Embryophyta</taxon>
        <taxon>Tracheophyta</taxon>
        <taxon>Spermatophyta</taxon>
        <taxon>Magnoliopsida</taxon>
        <taxon>eudicotyledons</taxon>
        <taxon>Gunneridae</taxon>
        <taxon>Pentapetalae</taxon>
        <taxon>rosids</taxon>
        <taxon>fabids</taxon>
        <taxon>Fabales</taxon>
        <taxon>Fabaceae</taxon>
        <taxon>Papilionoideae</taxon>
        <taxon>50 kb inversion clade</taxon>
        <taxon>NPAAA clade</taxon>
        <taxon>indigoferoid/millettioid clade</taxon>
        <taxon>Phaseoleae</taxon>
        <taxon>Glycine</taxon>
        <taxon>Glycine subgen. Soja</taxon>
    </lineage>
</organism>
<dbReference type="Gene3D" id="1.20.1280.50">
    <property type="match status" value="1"/>
</dbReference>
<sequence length="377" mass="43192">MSPTVDRISSLPNELLCHILSFLPTKQAVATGILSKRWGPLWRSVSTLDFNDESYLQKRTFFYWYRSVQSVYTVMLRRDVAQPIKRFILACSFCDVYTVSTWIMTAIEHRAEHVSLSLNPLITLSCSILSSRYLVVLELSGPTLRGISSCDFPSLKTLHLKMVHLRECRCLVEILAACPVLEDLFISSLRVTSSYCHGGDQLRLSKLVRVDISDSAYLACIQLPTLSNVKFLRTDVVQLRTTFVGLFTFVNLTYLELIVDAHYWDWLLKLLHCCPNLQILVIDKGNSFNKTSNDENWVYSHLVPKCLSSKLKTCRFQKYEGWECEFQFARYIMQNARALCAFTICSTGFSPLAAKFQMIKRLSSCPRISITCKLSFE</sequence>
<dbReference type="PANTHER" id="PTHR31900:SF34">
    <property type="entry name" value="EMB|CAB62440.1-RELATED"/>
    <property type="match status" value="1"/>
</dbReference>
<dbReference type="CDD" id="cd22160">
    <property type="entry name" value="F-box_AtFBL13-like"/>
    <property type="match status" value="1"/>
</dbReference>
<dbReference type="InterPro" id="IPR006566">
    <property type="entry name" value="FBD"/>
</dbReference>
<evidence type="ECO:0000259" key="1">
    <source>
        <dbReference type="PROSITE" id="PS50181"/>
    </source>
</evidence>
<dbReference type="PROSITE" id="PS50181">
    <property type="entry name" value="FBOX"/>
    <property type="match status" value="1"/>
</dbReference>
<dbReference type="Pfam" id="PF00646">
    <property type="entry name" value="F-box"/>
    <property type="match status" value="1"/>
</dbReference>
<dbReference type="InterPro" id="IPR036047">
    <property type="entry name" value="F-box-like_dom_sf"/>
</dbReference>
<dbReference type="InterPro" id="IPR050232">
    <property type="entry name" value="FBL13/AtMIF1-like"/>
</dbReference>
<dbReference type="PANTHER" id="PTHR31900">
    <property type="entry name" value="F-BOX/RNI SUPERFAMILY PROTEIN-RELATED"/>
    <property type="match status" value="1"/>
</dbReference>
<dbReference type="InterPro" id="IPR001810">
    <property type="entry name" value="F-box_dom"/>
</dbReference>
<evidence type="ECO:0000313" key="2">
    <source>
        <dbReference type="EMBL" id="KHN10566.1"/>
    </source>
</evidence>
<proteinExistence type="predicted"/>
<feature type="domain" description="F-box" evidence="1">
    <location>
        <begin position="5"/>
        <end position="58"/>
    </location>
</feature>
<gene>
    <name evidence="2" type="ORF">glysoja_037366</name>
</gene>
<accession>A0A0B2PMA0</accession>
<dbReference type="SUPFAM" id="SSF81383">
    <property type="entry name" value="F-box domain"/>
    <property type="match status" value="1"/>
</dbReference>
<dbReference type="AlphaFoldDB" id="A0A0B2PMA0"/>
<protein>
    <submittedName>
        <fullName evidence="2">F-box/FBD/LRR-repeat protein</fullName>
    </submittedName>
</protein>
<dbReference type="EMBL" id="KN664282">
    <property type="protein sequence ID" value="KHN10566.1"/>
    <property type="molecule type" value="Genomic_DNA"/>
</dbReference>
<dbReference type="SMART" id="SM00579">
    <property type="entry name" value="FBD"/>
    <property type="match status" value="1"/>
</dbReference>